<evidence type="ECO:0000313" key="2">
    <source>
        <dbReference type="Proteomes" id="UP000530234"/>
    </source>
</evidence>
<gene>
    <name evidence="1" type="ORF">FOE67_03450</name>
</gene>
<protein>
    <submittedName>
        <fullName evidence="1">Nuclear transport factor 2 family protein</fullName>
    </submittedName>
</protein>
<evidence type="ECO:0000313" key="1">
    <source>
        <dbReference type="EMBL" id="MBB0228589.1"/>
    </source>
</evidence>
<keyword evidence="2" id="KW-1185">Reference proteome</keyword>
<accession>A0A7W3T0C7</accession>
<comment type="caution">
    <text evidence="1">The sequence shown here is derived from an EMBL/GenBank/DDBJ whole genome shotgun (WGS) entry which is preliminary data.</text>
</comment>
<name>A0A7W3T0C7_9ACTN</name>
<organism evidence="1 2">
    <name type="scientific">Streptomyces calidiresistens</name>
    <dbReference type="NCBI Taxonomy" id="1485586"/>
    <lineage>
        <taxon>Bacteria</taxon>
        <taxon>Bacillati</taxon>
        <taxon>Actinomycetota</taxon>
        <taxon>Actinomycetes</taxon>
        <taxon>Kitasatosporales</taxon>
        <taxon>Streptomycetaceae</taxon>
        <taxon>Streptomyces</taxon>
    </lineage>
</organism>
<dbReference type="Gene3D" id="3.10.450.50">
    <property type="match status" value="1"/>
</dbReference>
<dbReference type="Proteomes" id="UP000530234">
    <property type="component" value="Unassembled WGS sequence"/>
</dbReference>
<dbReference type="SUPFAM" id="SSF54427">
    <property type="entry name" value="NTF2-like"/>
    <property type="match status" value="1"/>
</dbReference>
<dbReference type="AlphaFoldDB" id="A0A7W3T0C7"/>
<dbReference type="EMBL" id="VKHS01000036">
    <property type="protein sequence ID" value="MBB0228589.1"/>
    <property type="molecule type" value="Genomic_DNA"/>
</dbReference>
<reference evidence="2" key="1">
    <citation type="submission" date="2019-10" db="EMBL/GenBank/DDBJ databases">
        <title>Streptomyces sp. nov., a novel actinobacterium isolated from alkaline environment.</title>
        <authorList>
            <person name="Golinska P."/>
        </authorList>
    </citation>
    <scope>NUCLEOTIDE SEQUENCE [LARGE SCALE GENOMIC DNA]</scope>
    <source>
        <strain evidence="2">DSM 42108</strain>
    </source>
</reference>
<proteinExistence type="predicted"/>
<dbReference type="InterPro" id="IPR032710">
    <property type="entry name" value="NTF2-like_dom_sf"/>
</dbReference>
<sequence>MTDADIRLDRPSRPSNPVVRAFFQAVNTGDRTALLALLTSDAVLVSDGEEREVEPWLDREVLDMGGHVEVVEEEAGGLAVTARFRAGEGAEPVTGRWAFELRKDRVSRVETDGTTGPGT</sequence>
<dbReference type="RefSeq" id="WP_182660256.1">
    <property type="nucleotide sequence ID" value="NZ_VKHS01000036.1"/>
</dbReference>